<gene>
    <name evidence="1" type="ORF">CCHR01_03171</name>
</gene>
<dbReference type="AlphaFoldDB" id="A0AAD9AVP8"/>
<dbReference type="EMBL" id="JAQOWY010000041">
    <property type="protein sequence ID" value="KAK1854197.1"/>
    <property type="molecule type" value="Genomic_DNA"/>
</dbReference>
<protein>
    <submittedName>
        <fullName evidence="1">Uncharacterized protein</fullName>
    </submittedName>
</protein>
<reference evidence="1" key="1">
    <citation type="submission" date="2023-01" db="EMBL/GenBank/DDBJ databases">
        <title>Colletotrichum chrysophilum M932 genome sequence.</title>
        <authorList>
            <person name="Baroncelli R."/>
        </authorList>
    </citation>
    <scope>NUCLEOTIDE SEQUENCE</scope>
    <source>
        <strain evidence="1">M932</strain>
    </source>
</reference>
<dbReference type="Proteomes" id="UP001243330">
    <property type="component" value="Unassembled WGS sequence"/>
</dbReference>
<accession>A0AAD9AVP8</accession>
<organism evidence="1 2">
    <name type="scientific">Colletotrichum chrysophilum</name>
    <dbReference type="NCBI Taxonomy" id="1836956"/>
    <lineage>
        <taxon>Eukaryota</taxon>
        <taxon>Fungi</taxon>
        <taxon>Dikarya</taxon>
        <taxon>Ascomycota</taxon>
        <taxon>Pezizomycotina</taxon>
        <taxon>Sordariomycetes</taxon>
        <taxon>Hypocreomycetidae</taxon>
        <taxon>Glomerellales</taxon>
        <taxon>Glomerellaceae</taxon>
        <taxon>Colletotrichum</taxon>
        <taxon>Colletotrichum gloeosporioides species complex</taxon>
    </lineage>
</organism>
<comment type="caution">
    <text evidence="1">The sequence shown here is derived from an EMBL/GenBank/DDBJ whole genome shotgun (WGS) entry which is preliminary data.</text>
</comment>
<evidence type="ECO:0000313" key="1">
    <source>
        <dbReference type="EMBL" id="KAK1854197.1"/>
    </source>
</evidence>
<keyword evidence="2" id="KW-1185">Reference proteome</keyword>
<proteinExistence type="predicted"/>
<evidence type="ECO:0000313" key="2">
    <source>
        <dbReference type="Proteomes" id="UP001243330"/>
    </source>
</evidence>
<name>A0AAD9AVP8_9PEZI</name>
<sequence length="360" mass="38328">MVVKKPLKQKLSSGGGSCRRRRLRIRLHRVDLVKDLLCASVHQVLCHKLAKVIRLLSRLNRLGPLRVHPLLAVDVHHRRLHPQLLGPSLGLHPARLHANRHTAPSLERAHHAALCHARQHGRFVLILLQQLQHPLVVRPRLDADGALSDGVQDATALRLEVLRDARAVVHAQQARGREDDGGEGALGVVALAQAGLNVAAHVGELEARVAALQLGDAADAAGANDAAVGEVGDGLPAVLLGEAGLEDDDVARVLALGDAAEDAAVGQGGGHVLERVDDDVDLLRHEFGLELVGPQALAAKVVQRRDLILVAERLHAVDLELLLGAQRGEAVDDDVGLLHGQRRLARADVDGGAVVGHGCW</sequence>